<dbReference type="InterPro" id="IPR050469">
    <property type="entry name" value="Diguanylate_Cyclase"/>
</dbReference>
<dbReference type="GO" id="GO:0005886">
    <property type="term" value="C:plasma membrane"/>
    <property type="evidence" value="ECO:0007669"/>
    <property type="project" value="TreeGrafter"/>
</dbReference>
<dbReference type="FunFam" id="3.30.70.270:FF:000001">
    <property type="entry name" value="Diguanylate cyclase domain protein"/>
    <property type="match status" value="1"/>
</dbReference>
<dbReference type="InterPro" id="IPR043128">
    <property type="entry name" value="Rev_trsase/Diguanyl_cyclase"/>
</dbReference>
<evidence type="ECO:0000313" key="3">
    <source>
        <dbReference type="EMBL" id="QOP41701.1"/>
    </source>
</evidence>
<protein>
    <recommendedName>
        <fullName evidence="1">diguanylate cyclase</fullName>
        <ecNumber evidence="1">2.7.7.65</ecNumber>
    </recommendedName>
</protein>
<dbReference type="Gene3D" id="3.30.70.270">
    <property type="match status" value="1"/>
</dbReference>
<dbReference type="GO" id="GO:0043709">
    <property type="term" value="P:cell adhesion involved in single-species biofilm formation"/>
    <property type="evidence" value="ECO:0007669"/>
    <property type="project" value="TreeGrafter"/>
</dbReference>
<accession>A0A7M1AW57</accession>
<dbReference type="GO" id="GO:0020037">
    <property type="term" value="F:heme binding"/>
    <property type="evidence" value="ECO:0007669"/>
    <property type="project" value="InterPro"/>
</dbReference>
<dbReference type="Proteomes" id="UP000593910">
    <property type="component" value="Chromosome"/>
</dbReference>
<dbReference type="Gene3D" id="1.10.490.10">
    <property type="entry name" value="Globins"/>
    <property type="match status" value="1"/>
</dbReference>
<dbReference type="CDD" id="cd01949">
    <property type="entry name" value="GGDEF"/>
    <property type="match status" value="1"/>
</dbReference>
<dbReference type="InterPro" id="IPR000160">
    <property type="entry name" value="GGDEF_dom"/>
</dbReference>
<dbReference type="PANTHER" id="PTHR45138">
    <property type="entry name" value="REGULATORY COMPONENTS OF SENSORY TRANSDUCTION SYSTEM"/>
    <property type="match status" value="1"/>
</dbReference>
<reference evidence="3 4" key="1">
    <citation type="submission" date="2019-06" db="EMBL/GenBank/DDBJ databases">
        <title>Sulfurimonas gotlandica sp. nov., a chemoautotrophic and psychrotolerant epsilonproteobacterium isolated from a pelagic redoxcline, and an emended description of the genus Sulfurimonas.</title>
        <authorList>
            <person name="Wang S."/>
            <person name="Jiang L."/>
            <person name="Shao Z."/>
        </authorList>
    </citation>
    <scope>NUCLEOTIDE SEQUENCE [LARGE SCALE GENOMIC DNA]</scope>
    <source>
        <strain evidence="3 4">B2</strain>
    </source>
</reference>
<dbReference type="GO" id="GO:0052621">
    <property type="term" value="F:diguanylate cyclase activity"/>
    <property type="evidence" value="ECO:0007669"/>
    <property type="project" value="UniProtKB-EC"/>
</dbReference>
<organism evidence="3 4">
    <name type="scientific">Sulfurimonas marina</name>
    <dbReference type="NCBI Taxonomy" id="2590551"/>
    <lineage>
        <taxon>Bacteria</taxon>
        <taxon>Pseudomonadati</taxon>
        <taxon>Campylobacterota</taxon>
        <taxon>Epsilonproteobacteria</taxon>
        <taxon>Campylobacterales</taxon>
        <taxon>Sulfurimonadaceae</taxon>
        <taxon>Sulfurimonas</taxon>
    </lineage>
</organism>
<dbReference type="PANTHER" id="PTHR45138:SF6">
    <property type="entry name" value="DIGUANYLATE CYCLASE DGCN"/>
    <property type="match status" value="1"/>
</dbReference>
<name>A0A7M1AW57_9BACT</name>
<dbReference type="AlphaFoldDB" id="A0A7M1AW57"/>
<sequence length="429" mass="50677">MGKFKLLKELTVYIDEAFEDFYNTMLHDVRLGVFFESDEQVITLIETQKKHFSASLSLDIEVLKQNYIKLGEFHYDLRIPYIDFMKGTDILEEHFLLNAQKCKSTKKLMGEIFEYFKIMKAFTAKGYLNRMLSEDKRDLETFFEQVIVDTNTYLPKKLILRKIQWLKELLNSIELNEDFNIESRDGFLIKEWLDEMEFLTLEKRTFFEELEQRIYLNTQNLFYFLHRGEYLEILPLYSSLLNVYKLTLMMNNAVTIEYANKVIEDMQLDSLTQLFRKDIFQELLKKEIALVQREENYKISIAYIDLDNFKMVNDSFGHYSGDKVIEKMGESMRNNIRASDMGFRIGGDEFALILKNATKEEAKNVCEKIKADFSSYQFIFNDEVSFSVSVSVGISEFSTQEKIEIEDILKDVDTKLYLAKHKGKNQVCI</sequence>
<evidence type="ECO:0000256" key="1">
    <source>
        <dbReference type="ARBA" id="ARBA00012528"/>
    </source>
</evidence>
<dbReference type="SMART" id="SM00267">
    <property type="entry name" value="GGDEF"/>
    <property type="match status" value="1"/>
</dbReference>
<feature type="domain" description="GGDEF" evidence="2">
    <location>
        <begin position="297"/>
        <end position="429"/>
    </location>
</feature>
<dbReference type="GO" id="GO:0019825">
    <property type="term" value="F:oxygen binding"/>
    <property type="evidence" value="ECO:0007669"/>
    <property type="project" value="InterPro"/>
</dbReference>
<dbReference type="InterPro" id="IPR029787">
    <property type="entry name" value="Nucleotide_cyclase"/>
</dbReference>
<dbReference type="EMBL" id="CP041165">
    <property type="protein sequence ID" value="QOP41701.1"/>
    <property type="molecule type" value="Genomic_DNA"/>
</dbReference>
<dbReference type="NCBIfam" id="TIGR00254">
    <property type="entry name" value="GGDEF"/>
    <property type="match status" value="1"/>
</dbReference>
<dbReference type="GO" id="GO:1902201">
    <property type="term" value="P:negative regulation of bacterial-type flagellum-dependent cell motility"/>
    <property type="evidence" value="ECO:0007669"/>
    <property type="project" value="TreeGrafter"/>
</dbReference>
<dbReference type="InterPro" id="IPR012292">
    <property type="entry name" value="Globin/Proto"/>
</dbReference>
<evidence type="ECO:0000313" key="4">
    <source>
        <dbReference type="Proteomes" id="UP000593910"/>
    </source>
</evidence>
<dbReference type="RefSeq" id="WP_193113020.1">
    <property type="nucleotide sequence ID" value="NZ_CP041165.1"/>
</dbReference>
<dbReference type="Pfam" id="PF00990">
    <property type="entry name" value="GGDEF"/>
    <property type="match status" value="1"/>
</dbReference>
<dbReference type="PROSITE" id="PS50887">
    <property type="entry name" value="GGDEF"/>
    <property type="match status" value="1"/>
</dbReference>
<evidence type="ECO:0000259" key="2">
    <source>
        <dbReference type="PROSITE" id="PS50887"/>
    </source>
</evidence>
<keyword evidence="4" id="KW-1185">Reference proteome</keyword>
<dbReference type="SUPFAM" id="SSF55073">
    <property type="entry name" value="Nucleotide cyclase"/>
    <property type="match status" value="1"/>
</dbReference>
<dbReference type="KEGG" id="smax:FJR03_08115"/>
<dbReference type="EC" id="2.7.7.65" evidence="1"/>
<gene>
    <name evidence="3" type="ORF">FJR03_08115</name>
</gene>
<proteinExistence type="predicted"/>